<reference evidence="2 3" key="1">
    <citation type="journal article" date="2012" name="Genome Biol.">
        <title>Genome and low-iron response of an oceanic diatom adapted to chronic iron limitation.</title>
        <authorList>
            <person name="Lommer M."/>
            <person name="Specht M."/>
            <person name="Roy A.S."/>
            <person name="Kraemer L."/>
            <person name="Andreson R."/>
            <person name="Gutowska M.A."/>
            <person name="Wolf J."/>
            <person name="Bergner S.V."/>
            <person name="Schilhabel M.B."/>
            <person name="Klostermeier U.C."/>
            <person name="Beiko R.G."/>
            <person name="Rosenstiel P."/>
            <person name="Hippler M."/>
            <person name="Laroche J."/>
        </authorList>
    </citation>
    <scope>NUCLEOTIDE SEQUENCE [LARGE SCALE GENOMIC DNA]</scope>
    <source>
        <strain evidence="2 3">CCMP1005</strain>
    </source>
</reference>
<comment type="caution">
    <text evidence="2">The sequence shown here is derived from an EMBL/GenBank/DDBJ whole genome shotgun (WGS) entry which is preliminary data.</text>
</comment>
<protein>
    <submittedName>
        <fullName evidence="2">Uncharacterized protein</fullName>
    </submittedName>
</protein>
<feature type="compositionally biased region" description="Low complexity" evidence="1">
    <location>
        <begin position="353"/>
        <end position="375"/>
    </location>
</feature>
<evidence type="ECO:0000256" key="1">
    <source>
        <dbReference type="SAM" id="MobiDB-lite"/>
    </source>
</evidence>
<proteinExistence type="predicted"/>
<sequence length="507" mass="54247">MRILVSSAGLATFVSSSAPGHDESPSVFDAATTSRVARDVDESYKQRSNVRFGEECVPTPTSGSNIEGGEMDVGILCEEDLSCTPDITSSTGGRCTKTLTTAVVNGRPTQAIFRKNRRVQHILPSQPRNLQIDTPELGGNSTEEEEFVCPMNCPQDFCDCAEEFKEAKLCAEELDSICRNDQLRFCTPEKYKDFYTATYCPFAECLSVDKDPYADCACQYYRNYCTLYYDFEEVFDACEAADCCQELPTEEKHICLKELAPTTSPTGSPTMTQAPSVSPTPTDSPTAPPTSDFPSASPSAFPTGFPSESPSESPSASPSISLAPSVSFLVSIRRLFHILLCAILIRFQPTTTPTLTVEPTTSTAPTDAPSLSGQPTLPPSLLPTTSQPVSIEDDFLLSLEANIFILTCLIPSHCPPKPSASPTTPSPTLSPSKEPTKKPTKEPSASANVQNPTQSPAITDEVDEGVDAPADEDNSVAPPNSPSSDTVAKCAISALLLGVGGVFWLLA</sequence>
<dbReference type="Proteomes" id="UP000266841">
    <property type="component" value="Unassembled WGS sequence"/>
</dbReference>
<dbReference type="OrthoDB" id="10635948at2759"/>
<feature type="compositionally biased region" description="Polar residues" evidence="1">
    <location>
        <begin position="447"/>
        <end position="457"/>
    </location>
</feature>
<dbReference type="OMA" id="NYCTLYY"/>
<name>K0RVU9_THAOC</name>
<evidence type="ECO:0000313" key="3">
    <source>
        <dbReference type="Proteomes" id="UP000266841"/>
    </source>
</evidence>
<feature type="region of interest" description="Disordered" evidence="1">
    <location>
        <begin position="263"/>
        <end position="317"/>
    </location>
</feature>
<accession>K0RVU9</accession>
<organism evidence="2 3">
    <name type="scientific">Thalassiosira oceanica</name>
    <name type="common">Marine diatom</name>
    <dbReference type="NCBI Taxonomy" id="159749"/>
    <lineage>
        <taxon>Eukaryota</taxon>
        <taxon>Sar</taxon>
        <taxon>Stramenopiles</taxon>
        <taxon>Ochrophyta</taxon>
        <taxon>Bacillariophyta</taxon>
        <taxon>Coscinodiscophyceae</taxon>
        <taxon>Thalassiosirophycidae</taxon>
        <taxon>Thalassiosirales</taxon>
        <taxon>Thalassiosiraceae</taxon>
        <taxon>Thalassiosira</taxon>
    </lineage>
</organism>
<dbReference type="AlphaFoldDB" id="K0RVU9"/>
<evidence type="ECO:0000313" key="2">
    <source>
        <dbReference type="EMBL" id="EJK57943.1"/>
    </source>
</evidence>
<dbReference type="eggNOG" id="ENOG502QYEX">
    <property type="taxonomic scope" value="Eukaryota"/>
</dbReference>
<feature type="region of interest" description="Disordered" evidence="1">
    <location>
        <begin position="415"/>
        <end position="484"/>
    </location>
</feature>
<dbReference type="PRINTS" id="PR01217">
    <property type="entry name" value="PRICHEXTENSN"/>
</dbReference>
<feature type="compositionally biased region" description="Acidic residues" evidence="1">
    <location>
        <begin position="460"/>
        <end position="474"/>
    </location>
</feature>
<feature type="compositionally biased region" description="Low complexity" evidence="1">
    <location>
        <begin position="420"/>
        <end position="433"/>
    </location>
</feature>
<feature type="region of interest" description="Disordered" evidence="1">
    <location>
        <begin position="353"/>
        <end position="385"/>
    </location>
</feature>
<keyword evidence="3" id="KW-1185">Reference proteome</keyword>
<gene>
    <name evidence="2" type="ORF">THAOC_21967</name>
</gene>
<dbReference type="EMBL" id="AGNL01026622">
    <property type="protein sequence ID" value="EJK57943.1"/>
    <property type="molecule type" value="Genomic_DNA"/>
</dbReference>